<evidence type="ECO:0000313" key="2">
    <source>
        <dbReference type="EMBL" id="EFM01211.1"/>
    </source>
</evidence>
<proteinExistence type="predicted"/>
<keyword evidence="3" id="KW-1185">Reference proteome</keyword>
<evidence type="ECO:0008006" key="4">
    <source>
        <dbReference type="Google" id="ProtNLM"/>
    </source>
</evidence>
<accession>E0NUC0</accession>
<protein>
    <recommendedName>
        <fullName evidence="4">Outer membrane protein beta-barrel domain-containing protein</fullName>
    </recommendedName>
</protein>
<dbReference type="OrthoDB" id="1043137at2"/>
<evidence type="ECO:0000256" key="1">
    <source>
        <dbReference type="SAM" id="SignalP"/>
    </source>
</evidence>
<dbReference type="RefSeq" id="WP_006950034.1">
    <property type="nucleotide sequence ID" value="NZ_BAJI01000004.1"/>
</dbReference>
<sequence>MKYRILIGLMLMTCTLVSAQNDTPRRWALDAHAGGVRPIPSHTDGVGISSLSSIGIPDSHSGLLTKLHAEYYIPFSPFSAKGGYEHEEMGLLGGDAYADVNQLMLGGRYYPAPAKWVIQPYAGLDTYYNIGEKTKRIDMAASSSDHHMDYTRKGIIRMPTFSVAPVVGVDIYMFTCIAIQMEYGFRMGIGSKTEIDSKYNSNPTVYHTTTHYHRHTFTVGLKLSFPFRWTRADGDNLIEGLFDCLFY</sequence>
<comment type="caution">
    <text evidence="2">The sequence shown here is derived from an EMBL/GenBank/DDBJ whole genome shotgun (WGS) entry which is preliminary data.</text>
</comment>
<dbReference type="Proteomes" id="UP000004394">
    <property type="component" value="Unassembled WGS sequence"/>
</dbReference>
<dbReference type="EMBL" id="AEEI01000052">
    <property type="protein sequence ID" value="EFM01211.1"/>
    <property type="molecule type" value="Genomic_DNA"/>
</dbReference>
<name>E0NUC0_9BACT</name>
<reference evidence="2" key="1">
    <citation type="submission" date="2010-07" db="EMBL/GenBank/DDBJ databases">
        <authorList>
            <person name="Muzny D."/>
            <person name="Qin X."/>
            <person name="Deng J."/>
            <person name="Jiang H."/>
            <person name="Liu Y."/>
            <person name="Qu J."/>
            <person name="Song X.-Z."/>
            <person name="Zhang L."/>
            <person name="Thornton R."/>
            <person name="Coyle M."/>
            <person name="Francisco L."/>
            <person name="Jackson L."/>
            <person name="Javaid M."/>
            <person name="Korchina V."/>
            <person name="Kovar C."/>
            <person name="Mata R."/>
            <person name="Mathew T."/>
            <person name="Ngo R."/>
            <person name="Nguyen L."/>
            <person name="Nguyen N."/>
            <person name="Okwuonu G."/>
            <person name="Ongeri F."/>
            <person name="Pham C."/>
            <person name="Simmons D."/>
            <person name="Wilczek-Boney K."/>
            <person name="Hale W."/>
            <person name="Jakkamsetti A."/>
            <person name="Pham P."/>
            <person name="Ruth R."/>
            <person name="San Lucas F."/>
            <person name="Warren J."/>
            <person name="Zhang J."/>
            <person name="Zhao Z."/>
            <person name="Zhou C."/>
            <person name="Zhu D."/>
            <person name="Lee S."/>
            <person name="Bess C."/>
            <person name="Blankenburg K."/>
            <person name="Forbes L."/>
            <person name="Fu Q."/>
            <person name="Gubbala S."/>
            <person name="Hirani K."/>
            <person name="Jayaseelan J.C."/>
            <person name="Lara F."/>
            <person name="Munidasa M."/>
            <person name="Palculict T."/>
            <person name="Patil S."/>
            <person name="Pu L.-L."/>
            <person name="Saada N."/>
            <person name="Tang L."/>
            <person name="Weissenberger G."/>
            <person name="Zhu Y."/>
            <person name="Hemphill L."/>
            <person name="Shang Y."/>
            <person name="Youmans B."/>
            <person name="Ayvaz T."/>
            <person name="Ross M."/>
            <person name="Santibanez J."/>
            <person name="Aqrawi P."/>
            <person name="Gross S."/>
            <person name="Joshi V."/>
            <person name="Fowler G."/>
            <person name="Nazareth L."/>
            <person name="Reid J."/>
            <person name="Worley K."/>
            <person name="Petrosino J."/>
            <person name="Highlander S."/>
            <person name="Gibbs R."/>
        </authorList>
    </citation>
    <scope>NUCLEOTIDE SEQUENCE [LARGE SCALE GENOMIC DNA]</scope>
    <source>
        <strain evidence="2">DSM 16973</strain>
    </source>
</reference>
<dbReference type="AlphaFoldDB" id="E0NUC0"/>
<organism evidence="2 3">
    <name type="scientific">Hoylesella marshii DSM 16973 = JCM 13450</name>
    <dbReference type="NCBI Taxonomy" id="862515"/>
    <lineage>
        <taxon>Bacteria</taxon>
        <taxon>Pseudomonadati</taxon>
        <taxon>Bacteroidota</taxon>
        <taxon>Bacteroidia</taxon>
        <taxon>Bacteroidales</taxon>
        <taxon>Prevotellaceae</taxon>
        <taxon>Hoylesella</taxon>
    </lineage>
</organism>
<dbReference type="STRING" id="862515.HMPREF0658_1773"/>
<dbReference type="Gene3D" id="2.40.160.20">
    <property type="match status" value="1"/>
</dbReference>
<gene>
    <name evidence="2" type="ORF">HMPREF0658_1773</name>
</gene>
<keyword evidence="1" id="KW-0732">Signal</keyword>
<evidence type="ECO:0000313" key="3">
    <source>
        <dbReference type="Proteomes" id="UP000004394"/>
    </source>
</evidence>
<feature type="signal peptide" evidence="1">
    <location>
        <begin position="1"/>
        <end position="19"/>
    </location>
</feature>
<feature type="chain" id="PRO_5003138372" description="Outer membrane protein beta-barrel domain-containing protein" evidence="1">
    <location>
        <begin position="20"/>
        <end position="247"/>
    </location>
</feature>
<dbReference type="BioCyc" id="PMAR862515-HMP:GMOO-1798-MONOMER"/>
<dbReference type="HOGENOM" id="CLU_1123737_0_0_10"/>
<dbReference type="eggNOG" id="ENOG5033YQU">
    <property type="taxonomic scope" value="Bacteria"/>
</dbReference>